<dbReference type="InterPro" id="IPR016195">
    <property type="entry name" value="Pol/histidinol_Pase-like"/>
</dbReference>
<dbReference type="Gene3D" id="1.10.10.1600">
    <property type="entry name" value="Bacterial DNA polymerase III alpha subunit, thumb domain"/>
    <property type="match status" value="1"/>
</dbReference>
<dbReference type="InterPro" id="IPR004805">
    <property type="entry name" value="DnaE2/DnaE/PolC"/>
</dbReference>
<dbReference type="GO" id="GO:0005737">
    <property type="term" value="C:cytoplasm"/>
    <property type="evidence" value="ECO:0007669"/>
    <property type="project" value="UniProtKB-SubCell"/>
</dbReference>
<dbReference type="NCBIfam" id="NF004226">
    <property type="entry name" value="PRK05673.1"/>
    <property type="match status" value="1"/>
</dbReference>
<dbReference type="Pfam" id="PF17657">
    <property type="entry name" value="DNA_pol3_finger"/>
    <property type="match status" value="1"/>
</dbReference>
<dbReference type="GO" id="GO:0003887">
    <property type="term" value="F:DNA-directed DNA polymerase activity"/>
    <property type="evidence" value="ECO:0007669"/>
    <property type="project" value="UniProtKB-KW"/>
</dbReference>
<dbReference type="Pfam" id="PF14579">
    <property type="entry name" value="HHH_6"/>
    <property type="match status" value="1"/>
</dbReference>
<evidence type="ECO:0000256" key="7">
    <source>
        <dbReference type="ARBA" id="ARBA00022932"/>
    </source>
</evidence>
<dbReference type="InterPro" id="IPR040982">
    <property type="entry name" value="DNA_pol3_finger"/>
</dbReference>
<evidence type="ECO:0000256" key="3">
    <source>
        <dbReference type="ARBA" id="ARBA00022490"/>
    </source>
</evidence>
<dbReference type="InterPro" id="IPR004013">
    <property type="entry name" value="PHP_dom"/>
</dbReference>
<dbReference type="SUPFAM" id="SSF89550">
    <property type="entry name" value="PHP domain-like"/>
    <property type="match status" value="1"/>
</dbReference>
<evidence type="ECO:0000256" key="4">
    <source>
        <dbReference type="ARBA" id="ARBA00022679"/>
    </source>
</evidence>
<evidence type="ECO:0000256" key="8">
    <source>
        <dbReference type="ARBA" id="ARBA00049244"/>
    </source>
</evidence>
<feature type="domain" description="Polymerase/histidinol phosphatase N-terminal" evidence="9">
    <location>
        <begin position="7"/>
        <end position="74"/>
    </location>
</feature>
<dbReference type="InterPro" id="IPR041931">
    <property type="entry name" value="DNA_pol3_alpha_thumb_dom"/>
</dbReference>
<dbReference type="CDD" id="cd04485">
    <property type="entry name" value="DnaE_OBF"/>
    <property type="match status" value="1"/>
</dbReference>
<protein>
    <recommendedName>
        <fullName evidence="2">DNA-directed DNA polymerase</fullName>
        <ecNumber evidence="2">2.7.7.7</ecNumber>
    </recommendedName>
</protein>
<evidence type="ECO:0000259" key="9">
    <source>
        <dbReference type="SMART" id="SM00481"/>
    </source>
</evidence>
<dbReference type="NCBIfam" id="TIGR00594">
    <property type="entry name" value="polc"/>
    <property type="match status" value="1"/>
</dbReference>
<evidence type="ECO:0000313" key="10">
    <source>
        <dbReference type="EMBL" id="VBB68764.1"/>
    </source>
</evidence>
<dbReference type="CDD" id="cd07433">
    <property type="entry name" value="PHP_PolIIIA_DnaE1"/>
    <property type="match status" value="1"/>
</dbReference>
<accession>A0A484H5L2</accession>
<organism evidence="10">
    <name type="scientific">invertebrate metagenome</name>
    <dbReference type="NCBI Taxonomy" id="1711999"/>
    <lineage>
        <taxon>unclassified sequences</taxon>
        <taxon>metagenomes</taxon>
        <taxon>organismal metagenomes</taxon>
    </lineage>
</organism>
<comment type="catalytic activity">
    <reaction evidence="8">
        <text>DNA(n) + a 2'-deoxyribonucleoside 5'-triphosphate = DNA(n+1) + diphosphate</text>
        <dbReference type="Rhea" id="RHEA:22508"/>
        <dbReference type="Rhea" id="RHEA-COMP:17339"/>
        <dbReference type="Rhea" id="RHEA-COMP:17340"/>
        <dbReference type="ChEBI" id="CHEBI:33019"/>
        <dbReference type="ChEBI" id="CHEBI:61560"/>
        <dbReference type="ChEBI" id="CHEBI:173112"/>
        <dbReference type="EC" id="2.7.7.7"/>
    </reaction>
</comment>
<evidence type="ECO:0000256" key="2">
    <source>
        <dbReference type="ARBA" id="ARBA00012417"/>
    </source>
</evidence>
<sequence length="1148" mass="128378">MPHAPFVHLRTHTAYSLSEGAITIKELIQLCRQMAMPAVAITDTSNLFGAMEFSAACVEAGIQPIIGCQLLLKREVSIITHNANKQSAFEPIVLLVQNAVGYSNILRIVSQAYLKSNKEVISISLVELENQSDGLILLTGGADGPIGRLLADNQPDKAQEILERLTSLFPGRIYVEIQRHGLSEEDSTETPLIELAYAMGLPLVATNEPFFATHDMYEAHDVLLCIASGAYLAQEDRRRLTAEHHFKTAEAMSALFADLPEAIHNTLIVAQRCAFMIEKRKPLLPPFRTGSHRSEASELRARASAGLEKRLETPPTAEDPSAYVQTAQSYWKRLQYELKIIEQMGFPGYFLIVSDFIQWAKANNVPVGPGRGSGAGSLVAWALTITDLDPLRFGLLFERFLNPERVSMPDFDIDFCQERRERVIRYVQDRYGYMNVAQIITFGKLQARAVLRDVGRVLQMPYGQVDRLCKLVPHNPVHPVPLKKAIEREPQLREMRDNESLVAHLIDISVKLEGLYRHASTHAAGVVIGDRRLDALVPLYRDPRSDMPVTQFNMKWVENTGLVKFDFLGLKTLTVLARALALIEKKRGIRVDLTTLPPRDQDTFHLLSSGETSGVFQLESSGMRDVLRSMKPDSLEDIIAVVALYRPGPMDNIPSYIRRKHGQESPDYLHPALESILRETYGIVVYQEQVMQIAQELAGYSLGGADLLRRAMGKKIKEEMEAQRKIFVDGAVARGVPQHKAADVFDLVAKFAEYGFNKSHAAAYAVLAYQTAYLKTNYTVEFMAATMTFDMHNTEKLTLFRQELRRLNIPLLPPDINRSEAVFTVEGNAMRYALGAIRNVGVGAMEALVEERVRNGLFCNITDFTGRLDPRMLNKRQVENLVKAGALDTLDPNRARLFDGAESLMRAATTFAEERASRQVNLFESMAQATPLFALPERVDWLPLERLEREYEAIGFYLSSHPIDIYTPVLNILEVQSLTEVRQRLELGETGFRKMAAVLVNRKERVSRNGTRYAVASFSDATGSFEGTLFAEVFAAARDLLDSGKPLLLTVDARLEDSQIRLVVQRIEALEIMAVAITNRLEIAIADTKALISLKEILEHESRGHVTVTISPDVPGFAVEILLPDRYILSAHLLALLQRVAVVVVAVR</sequence>
<gene>
    <name evidence="10" type="ORF">RIEGSTA812A_PEG_237</name>
</gene>
<dbReference type="InterPro" id="IPR003141">
    <property type="entry name" value="Pol/His_phosphatase_N"/>
</dbReference>
<dbReference type="InterPro" id="IPR011708">
    <property type="entry name" value="DNA_pol3_alpha_NTPase_dom"/>
</dbReference>
<dbReference type="GO" id="GO:0008408">
    <property type="term" value="F:3'-5' exonuclease activity"/>
    <property type="evidence" value="ECO:0007669"/>
    <property type="project" value="InterPro"/>
</dbReference>
<dbReference type="SMART" id="SM00481">
    <property type="entry name" value="POLIIIAc"/>
    <property type="match status" value="1"/>
</dbReference>
<evidence type="ECO:0000256" key="5">
    <source>
        <dbReference type="ARBA" id="ARBA00022695"/>
    </source>
</evidence>
<dbReference type="PANTHER" id="PTHR32294:SF0">
    <property type="entry name" value="DNA POLYMERASE III SUBUNIT ALPHA"/>
    <property type="match status" value="1"/>
</dbReference>
<keyword evidence="6" id="KW-0235">DNA replication</keyword>
<dbReference type="AlphaFoldDB" id="A0A484H5L2"/>
<comment type="subcellular location">
    <subcellularLocation>
        <location evidence="1">Cytoplasm</location>
    </subcellularLocation>
</comment>
<dbReference type="Pfam" id="PF02811">
    <property type="entry name" value="PHP"/>
    <property type="match status" value="1"/>
</dbReference>
<keyword evidence="7" id="KW-0239">DNA-directed DNA polymerase</keyword>
<dbReference type="EMBL" id="LR026963">
    <property type="protein sequence ID" value="VBB68764.1"/>
    <property type="molecule type" value="Genomic_DNA"/>
</dbReference>
<evidence type="ECO:0000256" key="1">
    <source>
        <dbReference type="ARBA" id="ARBA00004496"/>
    </source>
</evidence>
<reference evidence="10" key="1">
    <citation type="submission" date="2018-10" db="EMBL/GenBank/DDBJ databases">
        <authorList>
            <person name="Gruber-Vodicka H."/>
            <person name="Jaeckle O."/>
        </authorList>
    </citation>
    <scope>NUCLEOTIDE SEQUENCE</scope>
</reference>
<dbReference type="InterPro" id="IPR029460">
    <property type="entry name" value="DNAPol_HHH"/>
</dbReference>
<name>A0A484H5L2_9ZZZZ</name>
<keyword evidence="3" id="KW-0963">Cytoplasm</keyword>
<dbReference type="GO" id="GO:0006260">
    <property type="term" value="P:DNA replication"/>
    <property type="evidence" value="ECO:0007669"/>
    <property type="project" value="UniProtKB-KW"/>
</dbReference>
<dbReference type="Pfam" id="PF07733">
    <property type="entry name" value="DNA_pol3_alpha"/>
    <property type="match status" value="1"/>
</dbReference>
<dbReference type="PANTHER" id="PTHR32294">
    <property type="entry name" value="DNA POLYMERASE III SUBUNIT ALPHA"/>
    <property type="match status" value="1"/>
</dbReference>
<dbReference type="InterPro" id="IPR049821">
    <property type="entry name" value="PolIIIA_DnaE1_PHP"/>
</dbReference>
<dbReference type="EC" id="2.7.7.7" evidence="2"/>
<proteinExistence type="predicted"/>
<keyword evidence="4 10" id="KW-0808">Transferase</keyword>
<dbReference type="Gene3D" id="3.20.20.140">
    <property type="entry name" value="Metal-dependent hydrolases"/>
    <property type="match status" value="1"/>
</dbReference>
<evidence type="ECO:0000256" key="6">
    <source>
        <dbReference type="ARBA" id="ARBA00022705"/>
    </source>
</evidence>
<dbReference type="Gene3D" id="1.10.150.870">
    <property type="match status" value="1"/>
</dbReference>
<keyword evidence="5 10" id="KW-0548">Nucleotidyltransferase</keyword>